<keyword evidence="3" id="KW-1185">Reference proteome</keyword>
<evidence type="ECO:0000256" key="1">
    <source>
        <dbReference type="ARBA" id="ARBA00022729"/>
    </source>
</evidence>
<sequence>MNPMATSMKNGFSTMDRLVEAAKREGTLTVVGLPRAWVNYAEIIDRFSDKYGIKVIGISPEANSQQEIDAATRLRGTKDAPDVFDLSLDVAVANAKRFAPYKVAGWGDVPDRLKDAKGLWYGAYGGYMSIGYDPRKLSAPASYAALAKPGVSVALPGDPLRIASAFGGVMAASLDGGKVDAARGVDLFARIKRAGMLSQPDRAASVLDWDFLNTARAEASARDGKPAWQVTIPRDAVLASYYVQAINKDAPHPAAARLWEEFLLSDEGQNLYLKAYARPARMEAMEMRGTLDKTAAAKLPAATGTPVVLTIPEQDEAKSYLKTHWSQAVG</sequence>
<reference evidence="2 3" key="1">
    <citation type="submission" date="2021-01" db="EMBL/GenBank/DDBJ databases">
        <title>Whole genome shotgun sequence of Planotetraspora kaengkrachanensis NBRC 104272.</title>
        <authorList>
            <person name="Komaki H."/>
            <person name="Tamura T."/>
        </authorList>
    </citation>
    <scope>NUCLEOTIDE SEQUENCE [LARGE SCALE GENOMIC DNA]</scope>
    <source>
        <strain evidence="2 3">NBRC 104272</strain>
    </source>
</reference>
<dbReference type="Pfam" id="PF13343">
    <property type="entry name" value="SBP_bac_6"/>
    <property type="match status" value="1"/>
</dbReference>
<evidence type="ECO:0000313" key="2">
    <source>
        <dbReference type="EMBL" id="GIG80203.1"/>
    </source>
</evidence>
<proteinExistence type="predicted"/>
<dbReference type="AlphaFoldDB" id="A0A8J3M151"/>
<name>A0A8J3M151_9ACTN</name>
<accession>A0A8J3M151</accession>
<dbReference type="PANTHER" id="PTHR30006">
    <property type="entry name" value="THIAMINE-BINDING PERIPLASMIC PROTEIN-RELATED"/>
    <property type="match status" value="1"/>
</dbReference>
<evidence type="ECO:0000313" key="3">
    <source>
        <dbReference type="Proteomes" id="UP000630097"/>
    </source>
</evidence>
<gene>
    <name evidence="2" type="ORF">Pka01_33300</name>
</gene>
<dbReference type="EMBL" id="BONV01000013">
    <property type="protein sequence ID" value="GIG80203.1"/>
    <property type="molecule type" value="Genomic_DNA"/>
</dbReference>
<dbReference type="SUPFAM" id="SSF53850">
    <property type="entry name" value="Periplasmic binding protein-like II"/>
    <property type="match status" value="1"/>
</dbReference>
<dbReference type="Gene3D" id="3.40.190.10">
    <property type="entry name" value="Periplasmic binding protein-like II"/>
    <property type="match status" value="3"/>
</dbReference>
<dbReference type="Proteomes" id="UP000630097">
    <property type="component" value="Unassembled WGS sequence"/>
</dbReference>
<organism evidence="2 3">
    <name type="scientific">Planotetraspora kaengkrachanensis</name>
    <dbReference type="NCBI Taxonomy" id="575193"/>
    <lineage>
        <taxon>Bacteria</taxon>
        <taxon>Bacillati</taxon>
        <taxon>Actinomycetota</taxon>
        <taxon>Actinomycetes</taxon>
        <taxon>Streptosporangiales</taxon>
        <taxon>Streptosporangiaceae</taxon>
        <taxon>Planotetraspora</taxon>
    </lineage>
</organism>
<keyword evidence="1" id="KW-0732">Signal</keyword>
<comment type="caution">
    <text evidence="2">The sequence shown here is derived from an EMBL/GenBank/DDBJ whole genome shotgun (WGS) entry which is preliminary data.</text>
</comment>
<protein>
    <submittedName>
        <fullName evidence="2">ABC transporter substrate-binding protein</fullName>
    </submittedName>
</protein>